<dbReference type="AlphaFoldDB" id="A0A1Y2BWQ1"/>
<organism evidence="1 2">
    <name type="scientific">Rhizoclosmatium globosum</name>
    <dbReference type="NCBI Taxonomy" id="329046"/>
    <lineage>
        <taxon>Eukaryota</taxon>
        <taxon>Fungi</taxon>
        <taxon>Fungi incertae sedis</taxon>
        <taxon>Chytridiomycota</taxon>
        <taxon>Chytridiomycota incertae sedis</taxon>
        <taxon>Chytridiomycetes</taxon>
        <taxon>Chytridiales</taxon>
        <taxon>Chytriomycetaceae</taxon>
        <taxon>Rhizoclosmatium</taxon>
    </lineage>
</organism>
<keyword evidence="2" id="KW-1185">Reference proteome</keyword>
<comment type="caution">
    <text evidence="1">The sequence shown here is derived from an EMBL/GenBank/DDBJ whole genome shotgun (WGS) entry which is preliminary data.</text>
</comment>
<evidence type="ECO:0000313" key="1">
    <source>
        <dbReference type="EMBL" id="ORY39192.1"/>
    </source>
</evidence>
<reference evidence="1 2" key="1">
    <citation type="submission" date="2016-07" db="EMBL/GenBank/DDBJ databases">
        <title>Pervasive Adenine N6-methylation of Active Genes in Fungi.</title>
        <authorList>
            <consortium name="DOE Joint Genome Institute"/>
            <person name="Mondo S.J."/>
            <person name="Dannebaum R.O."/>
            <person name="Kuo R.C."/>
            <person name="Labutti K."/>
            <person name="Haridas S."/>
            <person name="Kuo A."/>
            <person name="Salamov A."/>
            <person name="Ahrendt S.R."/>
            <person name="Lipzen A."/>
            <person name="Sullivan W."/>
            <person name="Andreopoulos W.B."/>
            <person name="Clum A."/>
            <person name="Lindquist E."/>
            <person name="Daum C."/>
            <person name="Ramamoorthy G.K."/>
            <person name="Gryganskyi A."/>
            <person name="Culley D."/>
            <person name="Magnuson J.K."/>
            <person name="James T.Y."/>
            <person name="O'Malley M.A."/>
            <person name="Stajich J.E."/>
            <person name="Spatafora J.W."/>
            <person name="Visel A."/>
            <person name="Grigoriev I.V."/>
        </authorList>
    </citation>
    <scope>NUCLEOTIDE SEQUENCE [LARGE SCALE GENOMIC DNA]</scope>
    <source>
        <strain evidence="1 2">JEL800</strain>
    </source>
</reference>
<protein>
    <submittedName>
        <fullName evidence="1">Uncharacterized protein</fullName>
    </submittedName>
</protein>
<dbReference type="Proteomes" id="UP000193642">
    <property type="component" value="Unassembled WGS sequence"/>
</dbReference>
<dbReference type="EMBL" id="MCGO01000041">
    <property type="protein sequence ID" value="ORY39192.1"/>
    <property type="molecule type" value="Genomic_DNA"/>
</dbReference>
<gene>
    <name evidence="1" type="ORF">BCR33DRAFT_720424</name>
</gene>
<proteinExistence type="predicted"/>
<accession>A0A1Y2BWQ1</accession>
<sequence>MSVSNTLPPVTQACQDSITSLQQFASACLTASQTTYNPLPVAQCVCTSKASEVYNTVLTSCNGNPLASWKDVYSTYTMGQVDACASLKIPVPPVPGSLYAATTVAAVAATTTTAAAYVPAASASAQGQATGGYQPQATGGYYAPTETPVNLYSSASKGSALTFLAGLLVAALF</sequence>
<evidence type="ECO:0000313" key="2">
    <source>
        <dbReference type="Proteomes" id="UP000193642"/>
    </source>
</evidence>
<name>A0A1Y2BWQ1_9FUNG</name>